<evidence type="ECO:0000256" key="3">
    <source>
        <dbReference type="ARBA" id="ARBA00008370"/>
    </source>
</evidence>
<sequence>MAVFRSQPLNSSPIHKTLRKHPAMFGVPFVLMMVGASFALQQFTQTRYDLQDQKVSQVSKEEALGLKKNRKKFDIREEYFKLSQEIEDNYEIKRVERPKDLPEWGVPPEEPPASSR</sequence>
<feature type="region of interest" description="Disordered" evidence="11">
    <location>
        <begin position="97"/>
        <end position="116"/>
    </location>
</feature>
<feature type="transmembrane region" description="Helical" evidence="12">
    <location>
        <begin position="21"/>
        <end position="40"/>
    </location>
</feature>
<reference evidence="13 14" key="1">
    <citation type="journal article" date="2016" name="Mol. Biol. Evol.">
        <title>Comparative Genomics of Early-Diverging Mushroom-Forming Fungi Provides Insights into the Origins of Lignocellulose Decay Capabilities.</title>
        <authorList>
            <person name="Nagy L.G."/>
            <person name="Riley R."/>
            <person name="Tritt A."/>
            <person name="Adam C."/>
            <person name="Daum C."/>
            <person name="Floudas D."/>
            <person name="Sun H."/>
            <person name="Yadav J.S."/>
            <person name="Pangilinan J."/>
            <person name="Larsson K.H."/>
            <person name="Matsuura K."/>
            <person name="Barry K."/>
            <person name="Labutti K."/>
            <person name="Kuo R."/>
            <person name="Ohm R.A."/>
            <person name="Bhattacharya S.S."/>
            <person name="Shirouzu T."/>
            <person name="Yoshinaga Y."/>
            <person name="Martin F.M."/>
            <person name="Grigoriev I.V."/>
            <person name="Hibbett D.S."/>
        </authorList>
    </citation>
    <scope>NUCLEOTIDE SEQUENCE [LARGE SCALE GENOMIC DNA]</scope>
    <source>
        <strain evidence="13 14">HHB14362 ss-1</strain>
    </source>
</reference>
<evidence type="ECO:0000256" key="1">
    <source>
        <dbReference type="ARBA" id="ARBA00002490"/>
    </source>
</evidence>
<evidence type="ECO:0000256" key="5">
    <source>
        <dbReference type="ARBA" id="ARBA00019222"/>
    </source>
</evidence>
<evidence type="ECO:0000256" key="12">
    <source>
        <dbReference type="SAM" id="Phobius"/>
    </source>
</evidence>
<evidence type="ECO:0000313" key="13">
    <source>
        <dbReference type="EMBL" id="KZT23983.1"/>
    </source>
</evidence>
<evidence type="ECO:0000256" key="7">
    <source>
        <dbReference type="ARBA" id="ARBA00022792"/>
    </source>
</evidence>
<evidence type="ECO:0000256" key="9">
    <source>
        <dbReference type="ARBA" id="ARBA00023128"/>
    </source>
</evidence>
<keyword evidence="6 12" id="KW-0812">Transmembrane</keyword>
<dbReference type="GO" id="GO:0033617">
    <property type="term" value="P:mitochondrial respiratory chain complex IV assembly"/>
    <property type="evidence" value="ECO:0007669"/>
    <property type="project" value="TreeGrafter"/>
</dbReference>
<dbReference type="PANTHER" id="PTHR17130">
    <property type="entry name" value="MITOCHONDRIAL OUTER MEMBRANE PROTEIN 25"/>
    <property type="match status" value="1"/>
</dbReference>
<comment type="subcellular location">
    <subcellularLocation>
        <location evidence="2">Mitochondrion inner membrane</location>
        <topology evidence="2">Single-pass membrane protein</topology>
    </subcellularLocation>
</comment>
<comment type="function">
    <text evidence="1">Required for the assembly of the mitochondrial respiratory chain complex IV (CIV), also known as cytochrome c oxidase. May participate in merging the COX1 and COX2 assembly lines.</text>
</comment>
<evidence type="ECO:0000256" key="4">
    <source>
        <dbReference type="ARBA" id="ARBA00015368"/>
    </source>
</evidence>
<dbReference type="GO" id="GO:0005743">
    <property type="term" value="C:mitochondrial inner membrane"/>
    <property type="evidence" value="ECO:0007669"/>
    <property type="project" value="UniProtKB-SubCell"/>
</dbReference>
<dbReference type="PANTHER" id="PTHR17130:SF14">
    <property type="entry name" value="CYTOCHROME C OXIDASE ASSEMBLY PROTEIN COX16 HOMOLOG, MITOCHONDRIAL"/>
    <property type="match status" value="1"/>
</dbReference>
<keyword evidence="8 12" id="KW-1133">Transmembrane helix</keyword>
<evidence type="ECO:0000256" key="2">
    <source>
        <dbReference type="ARBA" id="ARBA00004434"/>
    </source>
</evidence>
<dbReference type="FunCoup" id="A0A165RLC6">
    <property type="interactions" value="18"/>
</dbReference>
<accession>A0A165RLC6</accession>
<evidence type="ECO:0000256" key="8">
    <source>
        <dbReference type="ARBA" id="ARBA00022989"/>
    </source>
</evidence>
<gene>
    <name evidence="13" type="ORF">NEOLEDRAFT_1135813</name>
</gene>
<dbReference type="InParanoid" id="A0A165RLC6"/>
<comment type="similarity">
    <text evidence="3">Belongs to the COX16 family.</text>
</comment>
<evidence type="ECO:0000313" key="14">
    <source>
        <dbReference type="Proteomes" id="UP000076761"/>
    </source>
</evidence>
<dbReference type="InterPro" id="IPR020164">
    <property type="entry name" value="Cyt_c_Oxase_assmbl_COX16"/>
</dbReference>
<dbReference type="EMBL" id="KV425581">
    <property type="protein sequence ID" value="KZT23983.1"/>
    <property type="molecule type" value="Genomic_DNA"/>
</dbReference>
<keyword evidence="10 12" id="KW-0472">Membrane</keyword>
<keyword evidence="9" id="KW-0496">Mitochondrion</keyword>
<dbReference type="Proteomes" id="UP000076761">
    <property type="component" value="Unassembled WGS sequence"/>
</dbReference>
<dbReference type="STRING" id="1314782.A0A165RLC6"/>
<proteinExistence type="inferred from homology"/>
<protein>
    <recommendedName>
        <fullName evidence="4">Cytochrome c oxidase assembly protein COX16, mitochondrial</fullName>
    </recommendedName>
    <alternativeName>
        <fullName evidence="5">Cytochrome c oxidase assembly protein cox16, mitochondrial</fullName>
    </alternativeName>
</protein>
<keyword evidence="14" id="KW-1185">Reference proteome</keyword>
<evidence type="ECO:0000256" key="6">
    <source>
        <dbReference type="ARBA" id="ARBA00022692"/>
    </source>
</evidence>
<dbReference type="Pfam" id="PF14138">
    <property type="entry name" value="COX16"/>
    <property type="match status" value="1"/>
</dbReference>
<dbReference type="AlphaFoldDB" id="A0A165RLC6"/>
<evidence type="ECO:0000256" key="11">
    <source>
        <dbReference type="SAM" id="MobiDB-lite"/>
    </source>
</evidence>
<organism evidence="13 14">
    <name type="scientific">Neolentinus lepideus HHB14362 ss-1</name>
    <dbReference type="NCBI Taxonomy" id="1314782"/>
    <lineage>
        <taxon>Eukaryota</taxon>
        <taxon>Fungi</taxon>
        <taxon>Dikarya</taxon>
        <taxon>Basidiomycota</taxon>
        <taxon>Agaricomycotina</taxon>
        <taxon>Agaricomycetes</taxon>
        <taxon>Gloeophyllales</taxon>
        <taxon>Gloeophyllaceae</taxon>
        <taxon>Neolentinus</taxon>
    </lineage>
</organism>
<name>A0A165RLC6_9AGAM</name>
<dbReference type="OrthoDB" id="5516033at2759"/>
<keyword evidence="7" id="KW-0999">Mitochondrion inner membrane</keyword>
<evidence type="ECO:0000256" key="10">
    <source>
        <dbReference type="ARBA" id="ARBA00023136"/>
    </source>
</evidence>